<gene>
    <name evidence="2" type="ORF">SAMN05421863_108711</name>
</gene>
<name>A0A1I4VPD1_9PROT</name>
<accession>A0A1I4VPD1</accession>
<dbReference type="OrthoDB" id="8545200at2"/>
<organism evidence="2 3">
    <name type="scientific">Nitrosomonas communis</name>
    <dbReference type="NCBI Taxonomy" id="44574"/>
    <lineage>
        <taxon>Bacteria</taxon>
        <taxon>Pseudomonadati</taxon>
        <taxon>Pseudomonadota</taxon>
        <taxon>Betaproteobacteria</taxon>
        <taxon>Nitrosomonadales</taxon>
        <taxon>Nitrosomonadaceae</taxon>
        <taxon>Nitrosomonas</taxon>
    </lineage>
</organism>
<evidence type="ECO:0000313" key="2">
    <source>
        <dbReference type="EMBL" id="SFN02959.1"/>
    </source>
</evidence>
<dbReference type="AlphaFoldDB" id="A0A1I4VPD1"/>
<protein>
    <submittedName>
        <fullName evidence="2">Predicted transcriptional regulator, ArsR family</fullName>
    </submittedName>
</protein>
<dbReference type="CDD" id="cd00090">
    <property type="entry name" value="HTH_ARSR"/>
    <property type="match status" value="1"/>
</dbReference>
<dbReference type="EMBL" id="FOUB01000087">
    <property type="protein sequence ID" value="SFN02959.1"/>
    <property type="molecule type" value="Genomic_DNA"/>
</dbReference>
<reference evidence="3" key="1">
    <citation type="submission" date="2016-10" db="EMBL/GenBank/DDBJ databases">
        <authorList>
            <person name="Varghese N."/>
            <person name="Submissions S."/>
        </authorList>
    </citation>
    <scope>NUCLEOTIDE SEQUENCE [LARGE SCALE GENOMIC DNA]</scope>
    <source>
        <strain evidence="3">Nm44</strain>
    </source>
</reference>
<dbReference type="SUPFAM" id="SSF46785">
    <property type="entry name" value="Winged helix' DNA-binding domain"/>
    <property type="match status" value="1"/>
</dbReference>
<dbReference type="InterPro" id="IPR013196">
    <property type="entry name" value="HTH_11"/>
</dbReference>
<dbReference type="Gene3D" id="1.10.10.10">
    <property type="entry name" value="Winged helix-like DNA-binding domain superfamily/Winged helix DNA-binding domain"/>
    <property type="match status" value="1"/>
</dbReference>
<dbReference type="GO" id="GO:0006355">
    <property type="term" value="P:regulation of DNA-templated transcription"/>
    <property type="evidence" value="ECO:0007669"/>
    <property type="project" value="UniProtKB-ARBA"/>
</dbReference>
<dbReference type="Pfam" id="PF08279">
    <property type="entry name" value="HTH_11"/>
    <property type="match status" value="1"/>
</dbReference>
<proteinExistence type="predicted"/>
<dbReference type="InterPro" id="IPR011991">
    <property type="entry name" value="ArsR-like_HTH"/>
</dbReference>
<dbReference type="Proteomes" id="UP000183287">
    <property type="component" value="Unassembled WGS sequence"/>
</dbReference>
<evidence type="ECO:0000313" key="3">
    <source>
        <dbReference type="Proteomes" id="UP000183287"/>
    </source>
</evidence>
<evidence type="ECO:0000259" key="1">
    <source>
        <dbReference type="Pfam" id="PF08279"/>
    </source>
</evidence>
<keyword evidence="3" id="KW-1185">Reference proteome</keyword>
<dbReference type="InterPro" id="IPR036388">
    <property type="entry name" value="WH-like_DNA-bd_sf"/>
</dbReference>
<dbReference type="InterPro" id="IPR036390">
    <property type="entry name" value="WH_DNA-bd_sf"/>
</dbReference>
<sequence length="224" mass="25515">MSALLLLGQRQQLLLTALLRHRKGLTVEELSRMLAISRNAVNQHLSSLGGDGFIQSTLLESTGGRPSRIYTLTPSGLELFERRYSFFAKLLLFWIDKKLDEQELKDCLTGLGEQMAREFEYRVTRHFSHADRLHEVIAIMCELGYDANVTKISDHHTEIVANNCVFHELAEQCQGFCTLDLSFLASLLKADIEHKECIVKNEGRCCFRVVFPLNRLLNKPTDCS</sequence>
<feature type="domain" description="Helix-turn-helix type 11" evidence="1">
    <location>
        <begin position="10"/>
        <end position="57"/>
    </location>
</feature>